<evidence type="ECO:0000313" key="3">
    <source>
        <dbReference type="Proteomes" id="UP000000333"/>
    </source>
</evidence>
<keyword evidence="1" id="KW-0812">Transmembrane</keyword>
<gene>
    <name evidence="2" type="ordered locus">Olsu_1611</name>
</gene>
<dbReference type="EMBL" id="CP002106">
    <property type="protein sequence ID" value="ADK68710.1"/>
    <property type="molecule type" value="Genomic_DNA"/>
</dbReference>
<keyword evidence="3" id="KW-1185">Reference proteome</keyword>
<organism evidence="2 3">
    <name type="scientific">Olsenella uli (strain ATCC 49627 / DSM 7084 / CCUG 31166 / CIP 109912 / JCM 12494 / LMG 11480 / NCIMB 702895 / VPI D76D-27C)</name>
    <name type="common">Lactobacillus uli</name>
    <dbReference type="NCBI Taxonomy" id="633147"/>
    <lineage>
        <taxon>Bacteria</taxon>
        <taxon>Bacillati</taxon>
        <taxon>Actinomycetota</taxon>
        <taxon>Coriobacteriia</taxon>
        <taxon>Coriobacteriales</taxon>
        <taxon>Atopobiaceae</taxon>
        <taxon>Olsenella</taxon>
    </lineage>
</organism>
<sequence length="180" mass="19317">MVRWLTQYLVRLTLRDLRLSMLALLIGTGALFVCNYHLPVPGVGEYRKELADNYSILSAALSSGSFEDAPQELVDQAQRRLEAMRGALAATDPRDFSEAAAHEHKLLLQGIDSGNISGTADERLIVERDLALLQGLASMAVTPQISTGVDMGALMVAPYALGMLPGAVALLPAAPFDTRP</sequence>
<proteinExistence type="predicted"/>
<evidence type="ECO:0000313" key="2">
    <source>
        <dbReference type="EMBL" id="ADK68710.1"/>
    </source>
</evidence>
<dbReference type="KEGG" id="ols:Olsu_1611"/>
<accession>E1QX57</accession>
<name>E1QX57_OLSUV</name>
<dbReference type="Proteomes" id="UP000000333">
    <property type="component" value="Chromosome"/>
</dbReference>
<dbReference type="HOGENOM" id="CLU_1494806_0_0_11"/>
<protein>
    <submittedName>
        <fullName evidence="2">Uncharacterized protein</fullName>
    </submittedName>
</protein>
<reference evidence="2 3" key="1">
    <citation type="journal article" date="2010" name="Stand. Genomic Sci.">
        <title>Complete genome sequence of Olsenella uli type strain (VPI D76D-27C).</title>
        <authorList>
            <person name="Goker M."/>
            <person name="Held B."/>
            <person name="Lucas S."/>
            <person name="Nolan M."/>
            <person name="Yasawong M."/>
            <person name="Glavina Del Rio T."/>
            <person name="Tice H."/>
            <person name="Cheng J.F."/>
            <person name="Bruce D."/>
            <person name="Detter J.C."/>
            <person name="Tapia R."/>
            <person name="Han C."/>
            <person name="Goodwin L."/>
            <person name="Pitluck S."/>
            <person name="Liolios K."/>
            <person name="Ivanova N."/>
            <person name="Mavromatis K."/>
            <person name="Mikhailova N."/>
            <person name="Pati A."/>
            <person name="Chen A."/>
            <person name="Palaniappan K."/>
            <person name="Land M."/>
            <person name="Hauser L."/>
            <person name="Chang Y.J."/>
            <person name="Jeffries C.D."/>
            <person name="Rohde M."/>
            <person name="Sikorski J."/>
            <person name="Pukall R."/>
            <person name="Woyke T."/>
            <person name="Bristow J."/>
            <person name="Eisen J.A."/>
            <person name="Markowitz V."/>
            <person name="Hugenholtz P."/>
            <person name="Kyrpides N.C."/>
            <person name="Klenk H.P."/>
            <person name="Lapidus A."/>
        </authorList>
    </citation>
    <scope>NUCLEOTIDE SEQUENCE [LARGE SCALE GENOMIC DNA]</scope>
    <source>
        <strain evidence="3">ATCC 49627 / DSM 7084 / CIP 109912 / JCM 12494 / NCIMB 702895 / VPI D76D-27C</strain>
    </source>
</reference>
<evidence type="ECO:0000256" key="1">
    <source>
        <dbReference type="SAM" id="Phobius"/>
    </source>
</evidence>
<dbReference type="AlphaFoldDB" id="E1QX57"/>
<dbReference type="RefSeq" id="WP_013252461.1">
    <property type="nucleotide sequence ID" value="NC_014363.1"/>
</dbReference>
<keyword evidence="1" id="KW-0472">Membrane</keyword>
<feature type="transmembrane region" description="Helical" evidence="1">
    <location>
        <begin position="20"/>
        <end position="38"/>
    </location>
</feature>
<dbReference type="GeneID" id="78512997"/>
<keyword evidence="1" id="KW-1133">Transmembrane helix</keyword>